<dbReference type="GO" id="GO:0032259">
    <property type="term" value="P:methylation"/>
    <property type="evidence" value="ECO:0007669"/>
    <property type="project" value="UniProtKB-KW"/>
</dbReference>
<dbReference type="SUPFAM" id="SSF46767">
    <property type="entry name" value="Methylated DNA-protein cysteine methyltransferase, C-terminal domain"/>
    <property type="match status" value="1"/>
</dbReference>
<organism evidence="3 4">
    <name type="scientific">Candidatus Woesebacteria bacterium RBG_13_46_13</name>
    <dbReference type="NCBI Taxonomy" id="1802479"/>
    <lineage>
        <taxon>Bacteria</taxon>
        <taxon>Candidatus Woeseibacteriota</taxon>
    </lineage>
</organism>
<dbReference type="InterPro" id="IPR052520">
    <property type="entry name" value="ATL_DNA_repair"/>
</dbReference>
<feature type="domain" description="Methylated-DNA-[protein]-cysteine S-methyltransferase DNA binding" evidence="2">
    <location>
        <begin position="2"/>
        <end position="81"/>
    </location>
</feature>
<evidence type="ECO:0000313" key="3">
    <source>
        <dbReference type="EMBL" id="OGM10087.1"/>
    </source>
</evidence>
<evidence type="ECO:0000313" key="4">
    <source>
        <dbReference type="Proteomes" id="UP000176778"/>
    </source>
</evidence>
<proteinExistence type="predicted"/>
<dbReference type="GO" id="GO:0006281">
    <property type="term" value="P:DNA repair"/>
    <property type="evidence" value="ECO:0007669"/>
    <property type="project" value="InterPro"/>
</dbReference>
<keyword evidence="1" id="KW-0227">DNA damage</keyword>
<comment type="caution">
    <text evidence="3">The sequence shown here is derived from an EMBL/GenBank/DDBJ whole genome shotgun (WGS) entry which is preliminary data.</text>
</comment>
<evidence type="ECO:0000256" key="1">
    <source>
        <dbReference type="ARBA" id="ARBA00022763"/>
    </source>
</evidence>
<keyword evidence="3" id="KW-0808">Transferase</keyword>
<dbReference type="InterPro" id="IPR036388">
    <property type="entry name" value="WH-like_DNA-bd_sf"/>
</dbReference>
<dbReference type="InterPro" id="IPR036217">
    <property type="entry name" value="MethylDNA_cys_MeTrfase_DNAb"/>
</dbReference>
<gene>
    <name evidence="3" type="ORF">A2Y68_01415</name>
</gene>
<dbReference type="NCBIfam" id="TIGR00589">
    <property type="entry name" value="ogt"/>
    <property type="match status" value="1"/>
</dbReference>
<accession>A0A1F7X4Z9</accession>
<dbReference type="PANTHER" id="PTHR42942:SF1">
    <property type="entry name" value="ALKYLTRANSFERASE-LIKE PROTEIN 1"/>
    <property type="match status" value="1"/>
</dbReference>
<dbReference type="InterPro" id="IPR014048">
    <property type="entry name" value="MethylDNA_cys_MeTrfase_DNA-bd"/>
</dbReference>
<protein>
    <submittedName>
        <fullName evidence="3">Cysteine methyltransferase</fullName>
    </submittedName>
</protein>
<dbReference type="EMBL" id="MGFR01000001">
    <property type="protein sequence ID" value="OGM10087.1"/>
    <property type="molecule type" value="Genomic_DNA"/>
</dbReference>
<reference evidence="3 4" key="1">
    <citation type="journal article" date="2016" name="Nat. Commun.">
        <title>Thousands of microbial genomes shed light on interconnected biogeochemical processes in an aquifer system.</title>
        <authorList>
            <person name="Anantharaman K."/>
            <person name="Brown C.T."/>
            <person name="Hug L.A."/>
            <person name="Sharon I."/>
            <person name="Castelle C.J."/>
            <person name="Probst A.J."/>
            <person name="Thomas B.C."/>
            <person name="Singh A."/>
            <person name="Wilkins M.J."/>
            <person name="Karaoz U."/>
            <person name="Brodie E.L."/>
            <person name="Williams K.H."/>
            <person name="Hubbard S.S."/>
            <person name="Banfield J.F."/>
        </authorList>
    </citation>
    <scope>NUCLEOTIDE SEQUENCE [LARGE SCALE GENOMIC DNA]</scope>
</reference>
<dbReference type="Proteomes" id="UP000176778">
    <property type="component" value="Unassembled WGS sequence"/>
</dbReference>
<keyword evidence="3" id="KW-0489">Methyltransferase</keyword>
<evidence type="ECO:0000259" key="2">
    <source>
        <dbReference type="Pfam" id="PF01035"/>
    </source>
</evidence>
<dbReference type="PANTHER" id="PTHR42942">
    <property type="entry name" value="6-O-METHYLGUANINE DNA METHYLTRANSFERASE"/>
    <property type="match status" value="1"/>
</dbReference>
<dbReference type="Pfam" id="PF01035">
    <property type="entry name" value="DNA_binding_1"/>
    <property type="match status" value="1"/>
</dbReference>
<dbReference type="GO" id="GO:0008168">
    <property type="term" value="F:methyltransferase activity"/>
    <property type="evidence" value="ECO:0007669"/>
    <property type="project" value="UniProtKB-KW"/>
</dbReference>
<dbReference type="AlphaFoldDB" id="A0A1F7X4Z9"/>
<dbReference type="CDD" id="cd06445">
    <property type="entry name" value="ATase"/>
    <property type="match status" value="1"/>
</dbReference>
<dbReference type="STRING" id="1802479.A2Y68_01415"/>
<name>A0A1F7X4Z9_9BACT</name>
<sequence>MAFFEKIYQIVKKIPKGKVATYGQIAEMLGTKDARRVGWALHANRDEGTPCHRVVNRKGGLAANFAFDGEKEQKIRLLKEGVTFNKKGEVDLKKHLWTP</sequence>
<dbReference type="Gene3D" id="1.10.10.10">
    <property type="entry name" value="Winged helix-like DNA-binding domain superfamily/Winged helix DNA-binding domain"/>
    <property type="match status" value="1"/>
</dbReference>